<organism evidence="1 2">
    <name type="scientific">Anabarilius grahami</name>
    <name type="common">Kanglang fish</name>
    <name type="synonym">Barilius grahami</name>
    <dbReference type="NCBI Taxonomy" id="495550"/>
    <lineage>
        <taxon>Eukaryota</taxon>
        <taxon>Metazoa</taxon>
        <taxon>Chordata</taxon>
        <taxon>Craniata</taxon>
        <taxon>Vertebrata</taxon>
        <taxon>Euteleostomi</taxon>
        <taxon>Actinopterygii</taxon>
        <taxon>Neopterygii</taxon>
        <taxon>Teleostei</taxon>
        <taxon>Ostariophysi</taxon>
        <taxon>Cypriniformes</taxon>
        <taxon>Xenocyprididae</taxon>
        <taxon>Xenocypridinae</taxon>
        <taxon>Xenocypridinae incertae sedis</taxon>
        <taxon>Anabarilius</taxon>
    </lineage>
</organism>
<proteinExistence type="predicted"/>
<gene>
    <name evidence="1" type="ORF">DPX16_10164</name>
</gene>
<reference evidence="1 2" key="1">
    <citation type="submission" date="2018-10" db="EMBL/GenBank/DDBJ databases">
        <title>Genome assembly for a Yunnan-Guizhou Plateau 3E fish, Anabarilius grahami (Regan), and its evolutionary and genetic applications.</title>
        <authorList>
            <person name="Jiang W."/>
        </authorList>
    </citation>
    <scope>NUCLEOTIDE SEQUENCE [LARGE SCALE GENOMIC DNA]</scope>
    <source>
        <strain evidence="1">AG-KIZ</strain>
        <tissue evidence="1">Muscle</tissue>
    </source>
</reference>
<accession>A0A3N0XX45</accession>
<dbReference type="Proteomes" id="UP000281406">
    <property type="component" value="Unassembled WGS sequence"/>
</dbReference>
<dbReference type="AlphaFoldDB" id="A0A3N0XX45"/>
<name>A0A3N0XX45_ANAGA</name>
<evidence type="ECO:0000313" key="1">
    <source>
        <dbReference type="EMBL" id="ROK15860.1"/>
    </source>
</evidence>
<sequence length="86" mass="9731">MKAGADPREVWTGTILVVVGGGWRKELLIEAVDSKAVHQALEQSYGLQPITEQMEMVSLIQSMWADNNRCAVYLDSVLTTRRYEFE</sequence>
<keyword evidence="2" id="KW-1185">Reference proteome</keyword>
<protein>
    <submittedName>
        <fullName evidence="1">Uncharacterized protein</fullName>
    </submittedName>
</protein>
<evidence type="ECO:0000313" key="2">
    <source>
        <dbReference type="Proteomes" id="UP000281406"/>
    </source>
</evidence>
<dbReference type="EMBL" id="RJVU01057857">
    <property type="protein sequence ID" value="ROK15860.1"/>
    <property type="molecule type" value="Genomic_DNA"/>
</dbReference>
<comment type="caution">
    <text evidence="1">The sequence shown here is derived from an EMBL/GenBank/DDBJ whole genome shotgun (WGS) entry which is preliminary data.</text>
</comment>